<sequence length="291" mass="33309">MTFLGVFTLLLFYSCKSPHWGKSIVQPCTIPLDSNSIHLISSDEYLWDTGCVYSLLLDADSLDTTFRTVSHRLLSDANGRLKRGKLYMHAQIKVGALEIDHAVFAHLPLKAIPEQVVHQYFPKGIIGMNIISSANWFFNLDQNSLSVYPPDSIPSFLKEQKTIELHYSNPKQPTVKLSIHGKEFKVMIDTGSNTYLSLTAKNIRRLNKVLTPSKIESEELMSLFDKRKPTQVYYYDEAQINHLKVYPLIVLESKFNHLGMGFFHQFQSFFIDTQNQVIYLFPKSILTLPAD</sequence>
<dbReference type="HOGENOM" id="CLU_955310_0_0_10"/>
<organism evidence="1 2">
    <name type="scientific">Bacteroides coprosuis DSM 18011</name>
    <dbReference type="NCBI Taxonomy" id="679937"/>
    <lineage>
        <taxon>Bacteria</taxon>
        <taxon>Pseudomonadati</taxon>
        <taxon>Bacteroidota</taxon>
        <taxon>Bacteroidia</taxon>
        <taxon>Bacteroidales</taxon>
        <taxon>Bacteroidaceae</taxon>
        <taxon>Bacteroides</taxon>
    </lineage>
</organism>
<dbReference type="STRING" id="679937.Bcop_1671"/>
<proteinExistence type="predicted"/>
<dbReference type="EMBL" id="CM001167">
    <property type="protein sequence ID" value="EGJ71863.1"/>
    <property type="molecule type" value="Genomic_DNA"/>
</dbReference>
<keyword evidence="2" id="KW-1185">Reference proteome</keyword>
<gene>
    <name evidence="1" type="ORF">Bcop_1671</name>
</gene>
<protein>
    <recommendedName>
        <fullName evidence="3">Aspartyl protease</fullName>
    </recommendedName>
</protein>
<accession>F3ZQZ0</accession>
<dbReference type="AlphaFoldDB" id="F3ZQZ0"/>
<dbReference type="eggNOG" id="ENOG5033SPX">
    <property type="taxonomic scope" value="Bacteria"/>
</dbReference>
<dbReference type="InterPro" id="IPR021109">
    <property type="entry name" value="Peptidase_aspartic_dom_sf"/>
</dbReference>
<evidence type="ECO:0000313" key="2">
    <source>
        <dbReference type="Proteomes" id="UP000018439"/>
    </source>
</evidence>
<evidence type="ECO:0000313" key="1">
    <source>
        <dbReference type="EMBL" id="EGJ71863.1"/>
    </source>
</evidence>
<evidence type="ECO:0008006" key="3">
    <source>
        <dbReference type="Google" id="ProtNLM"/>
    </source>
</evidence>
<name>F3ZQZ0_9BACE</name>
<dbReference type="Gene3D" id="2.40.70.10">
    <property type="entry name" value="Acid Proteases"/>
    <property type="match status" value="1"/>
</dbReference>
<reference evidence="1 2" key="1">
    <citation type="journal article" date="2011" name="Stand. Genomic Sci.">
        <title>Non-contiguous finished genome sequence of Bacteroides coprosuis type strain (PC139).</title>
        <authorList>
            <person name="Land M."/>
            <person name="Held B."/>
            <person name="Gronow S."/>
            <person name="Abt B."/>
            <person name="Lucas S."/>
            <person name="Del Rio T.G."/>
            <person name="Nolan M."/>
            <person name="Tice H."/>
            <person name="Cheng J.F."/>
            <person name="Pitluck S."/>
            <person name="Liolios K."/>
            <person name="Pagani I."/>
            <person name="Ivanova N."/>
            <person name="Mavromatis K."/>
            <person name="Mikhailova N."/>
            <person name="Pati A."/>
            <person name="Tapia R."/>
            <person name="Han C."/>
            <person name="Goodwin L."/>
            <person name="Chen A."/>
            <person name="Palaniappan K."/>
            <person name="Hauser L."/>
            <person name="Brambilla E.M."/>
            <person name="Rohde M."/>
            <person name="Goker M."/>
            <person name="Detter J.C."/>
            <person name="Woyke T."/>
            <person name="Bristow J."/>
            <person name="Eisen J.A."/>
            <person name="Markowitz V."/>
            <person name="Hugenholtz P."/>
            <person name="Kyrpides N.C."/>
            <person name="Klenk H.P."/>
            <person name="Lapidus A."/>
        </authorList>
    </citation>
    <scope>NUCLEOTIDE SEQUENCE</scope>
    <source>
        <strain evidence="1 2">DSM 18011</strain>
    </source>
</reference>
<dbReference type="Proteomes" id="UP000018439">
    <property type="component" value="Chromosome"/>
</dbReference>